<dbReference type="AlphaFoldDB" id="A0A426ZIA0"/>
<dbReference type="EMBL" id="AMZH03006485">
    <property type="protein sequence ID" value="RRT63709.1"/>
    <property type="molecule type" value="Genomic_DNA"/>
</dbReference>
<name>A0A426ZIA0_ENSVE</name>
<gene>
    <name evidence="1" type="ORF">B296_00004954</name>
</gene>
<evidence type="ECO:0000313" key="1">
    <source>
        <dbReference type="EMBL" id="RRT63709.1"/>
    </source>
</evidence>
<sequence>MSVSFPRTCAASGKRRDTFFFLSFLAESSDVLDFVMPSSGSSSNGIQLRSASGFRFRPSLAHQDQKKTKGIEMGREERREGCSLERAPYFVVCRSGISTNTPASTFRYRNRGRTGLGLLLLRSHSRYMDSWRENRRKLTVARHMNESFPNAF</sequence>
<accession>A0A426ZIA0</accession>
<comment type="caution">
    <text evidence="1">The sequence shown here is derived from an EMBL/GenBank/DDBJ whole genome shotgun (WGS) entry which is preliminary data.</text>
</comment>
<evidence type="ECO:0000313" key="2">
    <source>
        <dbReference type="Proteomes" id="UP000287651"/>
    </source>
</evidence>
<dbReference type="Proteomes" id="UP000287651">
    <property type="component" value="Unassembled WGS sequence"/>
</dbReference>
<proteinExistence type="predicted"/>
<reference evidence="1 2" key="1">
    <citation type="journal article" date="2014" name="Agronomy (Basel)">
        <title>A Draft Genome Sequence for Ensete ventricosum, the Drought-Tolerant Tree Against Hunger.</title>
        <authorList>
            <person name="Harrison J."/>
            <person name="Moore K.A."/>
            <person name="Paszkiewicz K."/>
            <person name="Jones T."/>
            <person name="Grant M."/>
            <person name="Ambacheew D."/>
            <person name="Muzemil S."/>
            <person name="Studholme D.J."/>
        </authorList>
    </citation>
    <scope>NUCLEOTIDE SEQUENCE [LARGE SCALE GENOMIC DNA]</scope>
</reference>
<organism evidence="1 2">
    <name type="scientific">Ensete ventricosum</name>
    <name type="common">Abyssinian banana</name>
    <name type="synonym">Musa ensete</name>
    <dbReference type="NCBI Taxonomy" id="4639"/>
    <lineage>
        <taxon>Eukaryota</taxon>
        <taxon>Viridiplantae</taxon>
        <taxon>Streptophyta</taxon>
        <taxon>Embryophyta</taxon>
        <taxon>Tracheophyta</taxon>
        <taxon>Spermatophyta</taxon>
        <taxon>Magnoliopsida</taxon>
        <taxon>Liliopsida</taxon>
        <taxon>Zingiberales</taxon>
        <taxon>Musaceae</taxon>
        <taxon>Ensete</taxon>
    </lineage>
</organism>
<protein>
    <submittedName>
        <fullName evidence="1">Uncharacterized protein</fullName>
    </submittedName>
</protein>